<dbReference type="InterPro" id="IPR012337">
    <property type="entry name" value="RNaseH-like_sf"/>
</dbReference>
<organism evidence="7 8">
    <name type="scientific">Chionoecetes opilio</name>
    <name type="common">Atlantic snow crab</name>
    <name type="synonym">Cancer opilio</name>
    <dbReference type="NCBI Taxonomy" id="41210"/>
    <lineage>
        <taxon>Eukaryota</taxon>
        <taxon>Metazoa</taxon>
        <taxon>Ecdysozoa</taxon>
        <taxon>Arthropoda</taxon>
        <taxon>Crustacea</taxon>
        <taxon>Multicrustacea</taxon>
        <taxon>Malacostraca</taxon>
        <taxon>Eumalacostraca</taxon>
        <taxon>Eucarida</taxon>
        <taxon>Decapoda</taxon>
        <taxon>Pleocyemata</taxon>
        <taxon>Brachyura</taxon>
        <taxon>Eubrachyura</taxon>
        <taxon>Majoidea</taxon>
        <taxon>Majidae</taxon>
        <taxon>Chionoecetes</taxon>
    </lineage>
</organism>
<name>A0A8J4XSE6_CHIOP</name>
<dbReference type="EMBL" id="JACEEZ010022133">
    <property type="protein sequence ID" value="KAG0712765.1"/>
    <property type="molecule type" value="Genomic_DNA"/>
</dbReference>
<keyword evidence="2" id="KW-0479">Metal-binding</keyword>
<keyword evidence="3" id="KW-0863">Zinc-finger</keyword>
<feature type="compositionally biased region" description="Polar residues" evidence="6">
    <location>
        <begin position="1"/>
        <end position="15"/>
    </location>
</feature>
<evidence type="ECO:0000256" key="6">
    <source>
        <dbReference type="SAM" id="MobiDB-lite"/>
    </source>
</evidence>
<dbReference type="Proteomes" id="UP000770661">
    <property type="component" value="Unassembled WGS sequence"/>
</dbReference>
<keyword evidence="5" id="KW-0539">Nucleus</keyword>
<evidence type="ECO:0000256" key="3">
    <source>
        <dbReference type="ARBA" id="ARBA00022771"/>
    </source>
</evidence>
<keyword evidence="8" id="KW-1185">Reference proteome</keyword>
<accession>A0A8J4XSE6</accession>
<sequence>MPSPSPDTATGTTNIPDPGRPGSSVSVSSGITPVTSNPAKAKKTTQQKIASYTYVDKMTDTQTEEAQMQLAKAIYASGCPLSMVDNKLWAKFFKTLRPSFKIPSRDSISNNLLERVYQECSATVKELVASASSVAVMCDGWTNIRSIIQCLKSVCINKHALQALAINDDAKPSLDSSIRKLLLSEVFWDRTEGILKLLKPVADAITAIEGDNKNLSLVMKVFSDLKLSFEENLSSSPILKSEEDAFKKIIPERKKFLVKSIHLAANLVDPRYCGCHLSGEEAVDAMQAIYEIAAQLPNVDETQIIAELADYRAAKLVFIGQNLALGNVDDANEYPHHAAHATNPPPPQPSTSRDSTASSNIPTFQLGDRLESSDDSDHSETEDSEGSIDDPIIRLISSSDIEEPEEERQEPQDLE</sequence>
<feature type="compositionally biased region" description="Low complexity" evidence="6">
    <location>
        <begin position="20"/>
        <end position="36"/>
    </location>
</feature>
<evidence type="ECO:0008006" key="9">
    <source>
        <dbReference type="Google" id="ProtNLM"/>
    </source>
</evidence>
<dbReference type="PANTHER" id="PTHR46481:SF10">
    <property type="entry name" value="ZINC FINGER BED DOMAIN-CONTAINING PROTEIN 39"/>
    <property type="match status" value="1"/>
</dbReference>
<evidence type="ECO:0000313" key="7">
    <source>
        <dbReference type="EMBL" id="KAG0712765.1"/>
    </source>
</evidence>
<protein>
    <recommendedName>
        <fullName evidence="9">DUF659 domain-containing protein</fullName>
    </recommendedName>
</protein>
<dbReference type="SUPFAM" id="SSF53098">
    <property type="entry name" value="Ribonuclease H-like"/>
    <property type="match status" value="1"/>
</dbReference>
<dbReference type="GO" id="GO:0005634">
    <property type="term" value="C:nucleus"/>
    <property type="evidence" value="ECO:0007669"/>
    <property type="project" value="UniProtKB-SubCell"/>
</dbReference>
<feature type="compositionally biased region" description="Acidic residues" evidence="6">
    <location>
        <begin position="400"/>
        <end position="415"/>
    </location>
</feature>
<comment type="caution">
    <text evidence="7">The sequence shown here is derived from an EMBL/GenBank/DDBJ whole genome shotgun (WGS) entry which is preliminary data.</text>
</comment>
<gene>
    <name evidence="7" type="ORF">GWK47_017731</name>
</gene>
<reference evidence="7" key="1">
    <citation type="submission" date="2020-07" db="EMBL/GenBank/DDBJ databases">
        <title>The High-quality genome of the commercially important snow crab, Chionoecetes opilio.</title>
        <authorList>
            <person name="Jeong J.-H."/>
            <person name="Ryu S."/>
        </authorList>
    </citation>
    <scope>NUCLEOTIDE SEQUENCE</scope>
    <source>
        <strain evidence="7">MADBK_172401_WGS</strain>
        <tissue evidence="7">Digestive gland</tissue>
    </source>
</reference>
<evidence type="ECO:0000256" key="2">
    <source>
        <dbReference type="ARBA" id="ARBA00022723"/>
    </source>
</evidence>
<dbReference type="PANTHER" id="PTHR46481">
    <property type="entry name" value="ZINC FINGER BED DOMAIN-CONTAINING PROTEIN 4"/>
    <property type="match status" value="1"/>
</dbReference>
<feature type="region of interest" description="Disordered" evidence="6">
    <location>
        <begin position="1"/>
        <end position="42"/>
    </location>
</feature>
<keyword evidence="4" id="KW-0862">Zinc</keyword>
<feature type="compositionally biased region" description="Basic and acidic residues" evidence="6">
    <location>
        <begin position="368"/>
        <end position="381"/>
    </location>
</feature>
<dbReference type="OrthoDB" id="4951847at2759"/>
<dbReference type="InterPro" id="IPR052035">
    <property type="entry name" value="ZnF_BED_domain_contain"/>
</dbReference>
<evidence type="ECO:0000256" key="5">
    <source>
        <dbReference type="ARBA" id="ARBA00023242"/>
    </source>
</evidence>
<evidence type="ECO:0000256" key="1">
    <source>
        <dbReference type="ARBA" id="ARBA00004123"/>
    </source>
</evidence>
<evidence type="ECO:0000313" key="8">
    <source>
        <dbReference type="Proteomes" id="UP000770661"/>
    </source>
</evidence>
<dbReference type="GO" id="GO:0008270">
    <property type="term" value="F:zinc ion binding"/>
    <property type="evidence" value="ECO:0007669"/>
    <property type="project" value="UniProtKB-KW"/>
</dbReference>
<proteinExistence type="predicted"/>
<dbReference type="AlphaFoldDB" id="A0A8J4XSE6"/>
<evidence type="ECO:0000256" key="4">
    <source>
        <dbReference type="ARBA" id="ARBA00022833"/>
    </source>
</evidence>
<comment type="subcellular location">
    <subcellularLocation>
        <location evidence="1">Nucleus</location>
    </subcellularLocation>
</comment>
<dbReference type="SUPFAM" id="SSF140996">
    <property type="entry name" value="Hermes dimerisation domain"/>
    <property type="match status" value="1"/>
</dbReference>
<feature type="region of interest" description="Disordered" evidence="6">
    <location>
        <begin position="334"/>
        <end position="415"/>
    </location>
</feature>